<dbReference type="GO" id="GO:0051213">
    <property type="term" value="F:dioxygenase activity"/>
    <property type="evidence" value="ECO:0007669"/>
    <property type="project" value="UniProtKB-KW"/>
</dbReference>
<keyword evidence="2" id="KW-0223">Dioxygenase</keyword>
<protein>
    <submittedName>
        <fullName evidence="2">Glyoxalase/bleomycin resistance/extradiol dioxygenase family protein</fullName>
    </submittedName>
</protein>
<gene>
    <name evidence="2" type="ORF">EA656_02235</name>
</gene>
<name>A0A4Q8M0D7_9GAMM</name>
<dbReference type="SUPFAM" id="SSF54593">
    <property type="entry name" value="Glyoxalase/Bleomycin resistance protein/Dihydroxybiphenyl dioxygenase"/>
    <property type="match status" value="1"/>
</dbReference>
<proteinExistence type="predicted"/>
<dbReference type="AlphaFoldDB" id="A0A4Q8M0D7"/>
<dbReference type="RefSeq" id="WP_130522484.1">
    <property type="nucleotide sequence ID" value="NZ_SHLZ01000001.1"/>
</dbReference>
<dbReference type="Proteomes" id="UP000292087">
    <property type="component" value="Unassembled WGS sequence"/>
</dbReference>
<dbReference type="EMBL" id="SHMF01000001">
    <property type="protein sequence ID" value="TAA37509.1"/>
    <property type="molecule type" value="Genomic_DNA"/>
</dbReference>
<reference evidence="2 3" key="1">
    <citation type="submission" date="2019-02" db="EMBL/GenBank/DDBJ databases">
        <title>WGS of Pseudoxanthomonas species novum from clinical isolates.</title>
        <authorList>
            <person name="Bernier A.-M."/>
            <person name="Bernard K."/>
            <person name="Vachon A."/>
        </authorList>
    </citation>
    <scope>NUCLEOTIDE SEQUENCE [LARGE SCALE GENOMIC DNA]</scope>
    <source>
        <strain evidence="2 3">NML140781</strain>
    </source>
</reference>
<sequence>MPLLDTYRKQAKQLVRWHRAHNLSIGGRVRLLPRFAGHSDAEILAMPMPLALAQEVVAAEAGFDSWAALKASSTLNKDADPTAAVDQTPRVRGVVPILFVRDVADAARFYQQQLGFAIGFLHGHPPFYGAVSRNGACVHLRFVHAPNFSALAETEPSLILASFEVSDVKALHTELVQRGAPITQPLTRQAWGGLDFQIRDPDGNAMSFVQYRT</sequence>
<feature type="domain" description="VOC" evidence="1">
    <location>
        <begin position="90"/>
        <end position="211"/>
    </location>
</feature>
<accession>A0A4Q8M0D7</accession>
<evidence type="ECO:0000313" key="3">
    <source>
        <dbReference type="Proteomes" id="UP000292087"/>
    </source>
</evidence>
<dbReference type="InterPro" id="IPR004360">
    <property type="entry name" value="Glyas_Fos-R_dOase_dom"/>
</dbReference>
<dbReference type="PROSITE" id="PS51819">
    <property type="entry name" value="VOC"/>
    <property type="match status" value="1"/>
</dbReference>
<dbReference type="InterPro" id="IPR029068">
    <property type="entry name" value="Glyas_Bleomycin-R_OHBP_Dase"/>
</dbReference>
<evidence type="ECO:0000313" key="2">
    <source>
        <dbReference type="EMBL" id="TAA37509.1"/>
    </source>
</evidence>
<organism evidence="2 3">
    <name type="scientific">Pseudoxanthomonas winnipegensis</name>
    <dbReference type="NCBI Taxonomy" id="2480810"/>
    <lineage>
        <taxon>Bacteria</taxon>
        <taxon>Pseudomonadati</taxon>
        <taxon>Pseudomonadota</taxon>
        <taxon>Gammaproteobacteria</taxon>
        <taxon>Lysobacterales</taxon>
        <taxon>Lysobacteraceae</taxon>
        <taxon>Pseudoxanthomonas</taxon>
    </lineage>
</organism>
<dbReference type="Pfam" id="PF00903">
    <property type="entry name" value="Glyoxalase"/>
    <property type="match status" value="1"/>
</dbReference>
<evidence type="ECO:0000259" key="1">
    <source>
        <dbReference type="PROSITE" id="PS51819"/>
    </source>
</evidence>
<dbReference type="InterPro" id="IPR037523">
    <property type="entry name" value="VOC_core"/>
</dbReference>
<keyword evidence="2" id="KW-0560">Oxidoreductase</keyword>
<dbReference type="Gene3D" id="3.10.180.10">
    <property type="entry name" value="2,3-Dihydroxybiphenyl 1,2-Dioxygenase, domain 1"/>
    <property type="match status" value="1"/>
</dbReference>
<comment type="caution">
    <text evidence="2">The sequence shown here is derived from an EMBL/GenBank/DDBJ whole genome shotgun (WGS) entry which is preliminary data.</text>
</comment>